<accession>A0A3N2R836</accession>
<evidence type="ECO:0000256" key="2">
    <source>
        <dbReference type="SAM" id="SignalP"/>
    </source>
</evidence>
<feature type="compositionally biased region" description="Low complexity" evidence="1">
    <location>
        <begin position="213"/>
        <end position="240"/>
    </location>
</feature>
<evidence type="ECO:0000256" key="1">
    <source>
        <dbReference type="SAM" id="MobiDB-lite"/>
    </source>
</evidence>
<dbReference type="Proteomes" id="UP000268016">
    <property type="component" value="Unassembled WGS sequence"/>
</dbReference>
<feature type="chain" id="PRO_5018237720" evidence="2">
    <location>
        <begin position="19"/>
        <end position="401"/>
    </location>
</feature>
<feature type="signal peptide" evidence="2">
    <location>
        <begin position="1"/>
        <end position="18"/>
    </location>
</feature>
<protein>
    <submittedName>
        <fullName evidence="3">Uncharacterized protein</fullName>
    </submittedName>
</protein>
<dbReference type="OrthoDB" id="7821733at2"/>
<dbReference type="AlphaFoldDB" id="A0A3N2R836"/>
<reference evidence="3 4" key="1">
    <citation type="submission" date="2018-10" db="EMBL/GenBank/DDBJ databases">
        <title>Histidinibacterium lentulum gen. nov., sp. nov., a marine bacterium from the culture broth of Picochlorum sp. 122.</title>
        <authorList>
            <person name="Wang G."/>
        </authorList>
    </citation>
    <scope>NUCLEOTIDE SEQUENCE [LARGE SCALE GENOMIC DNA]</scope>
    <source>
        <strain evidence="3 4">B17</strain>
    </source>
</reference>
<proteinExistence type="predicted"/>
<feature type="region of interest" description="Disordered" evidence="1">
    <location>
        <begin position="187"/>
        <end position="267"/>
    </location>
</feature>
<sequence length="401" mass="42311">MRFKLMLLALALPVPAMAQGQWESFQAEGWTGARVCPFGEIAEGGYFCLELACPDGGPLGFRVRLTEAEVQPVVEAMWTVNLRDAGGIVMAPLEDAPGQYYAPYDADRDARLIERLRNGREGSFTIVNRPIRAVRPFTLEGSFGPIGEALEACPLAMPLEEAATPAPDDMIEVIPADPEDLLVVVPAAPPVDVPPDPHDDSDGAGPEAPPVIAPEAEPEAPAVAAPDADPETAPEAAAGSDPDDPAAAERVPEADSPPAGPLVAEDGSVSDPAALVLQEIEGACAERGGGFVEVREDFVRREDFDGDGIPDMEVSYSGAVCDAAAGLYCDTASCLTRLYLGREDGRFVPAFEDVYMSARQAPAFVVTYDAGSPACPEAQTPCDRVFIWQDGALIPVEPPQP</sequence>
<organism evidence="3 4">
    <name type="scientific">Histidinibacterium lentulum</name>
    <dbReference type="NCBI Taxonomy" id="2480588"/>
    <lineage>
        <taxon>Bacteria</taxon>
        <taxon>Pseudomonadati</taxon>
        <taxon>Pseudomonadota</taxon>
        <taxon>Alphaproteobacteria</taxon>
        <taxon>Rhodobacterales</taxon>
        <taxon>Paracoccaceae</taxon>
        <taxon>Histidinibacterium</taxon>
    </lineage>
</organism>
<evidence type="ECO:0000313" key="3">
    <source>
        <dbReference type="EMBL" id="ROU03578.1"/>
    </source>
</evidence>
<name>A0A3N2R836_9RHOB</name>
<comment type="caution">
    <text evidence="3">The sequence shown here is derived from an EMBL/GenBank/DDBJ whole genome shotgun (WGS) entry which is preliminary data.</text>
</comment>
<keyword evidence="4" id="KW-1185">Reference proteome</keyword>
<dbReference type="EMBL" id="RDRB01000002">
    <property type="protein sequence ID" value="ROU03578.1"/>
    <property type="molecule type" value="Genomic_DNA"/>
</dbReference>
<evidence type="ECO:0000313" key="4">
    <source>
        <dbReference type="Proteomes" id="UP000268016"/>
    </source>
</evidence>
<gene>
    <name evidence="3" type="ORF">EAT49_04590</name>
</gene>
<dbReference type="RefSeq" id="WP_123641113.1">
    <property type="nucleotide sequence ID" value="NZ_ML119082.1"/>
</dbReference>
<keyword evidence="2" id="KW-0732">Signal</keyword>